<accession>A0A8T0GSV7</accession>
<organism evidence="1 2">
    <name type="scientific">Ceratodon purpureus</name>
    <name type="common">Fire moss</name>
    <name type="synonym">Dicranum purpureum</name>
    <dbReference type="NCBI Taxonomy" id="3225"/>
    <lineage>
        <taxon>Eukaryota</taxon>
        <taxon>Viridiplantae</taxon>
        <taxon>Streptophyta</taxon>
        <taxon>Embryophyta</taxon>
        <taxon>Bryophyta</taxon>
        <taxon>Bryophytina</taxon>
        <taxon>Bryopsida</taxon>
        <taxon>Dicranidae</taxon>
        <taxon>Pseudoditrichales</taxon>
        <taxon>Ditrichaceae</taxon>
        <taxon>Ceratodon</taxon>
    </lineage>
</organism>
<comment type="caution">
    <text evidence="1">The sequence shown here is derived from an EMBL/GenBank/DDBJ whole genome shotgun (WGS) entry which is preliminary data.</text>
</comment>
<proteinExistence type="predicted"/>
<dbReference type="EMBL" id="CM026430">
    <property type="protein sequence ID" value="KAG0561449.1"/>
    <property type="molecule type" value="Genomic_DNA"/>
</dbReference>
<reference evidence="1" key="1">
    <citation type="submission" date="2020-06" db="EMBL/GenBank/DDBJ databases">
        <title>WGS assembly of Ceratodon purpureus strain R40.</title>
        <authorList>
            <person name="Carey S.B."/>
            <person name="Jenkins J."/>
            <person name="Shu S."/>
            <person name="Lovell J.T."/>
            <person name="Sreedasyam A."/>
            <person name="Maumus F."/>
            <person name="Tiley G.P."/>
            <person name="Fernandez-Pozo N."/>
            <person name="Barry K."/>
            <person name="Chen C."/>
            <person name="Wang M."/>
            <person name="Lipzen A."/>
            <person name="Daum C."/>
            <person name="Saski C.A."/>
            <person name="Payton A.C."/>
            <person name="Mcbreen J.C."/>
            <person name="Conrad R.E."/>
            <person name="Kollar L.M."/>
            <person name="Olsson S."/>
            <person name="Huttunen S."/>
            <person name="Landis J.B."/>
            <person name="Wickett N.J."/>
            <person name="Johnson M.G."/>
            <person name="Rensing S.A."/>
            <person name="Grimwood J."/>
            <person name="Schmutz J."/>
            <person name="Mcdaniel S.F."/>
        </authorList>
    </citation>
    <scope>NUCLEOTIDE SEQUENCE</scope>
    <source>
        <strain evidence="1">R40</strain>
    </source>
</reference>
<protein>
    <submittedName>
        <fullName evidence="1">Uncharacterized protein</fullName>
    </submittedName>
</protein>
<sequence length="66" mass="7836">MEELAHRSHPPLAINYFMQENALKITPFSLSVDCRSVLRYCQFDVQCSLLEWAAKDRQEQERHKRA</sequence>
<evidence type="ECO:0000313" key="1">
    <source>
        <dbReference type="EMBL" id="KAG0561449.1"/>
    </source>
</evidence>
<gene>
    <name evidence="1" type="ORF">KC19_9G065600</name>
</gene>
<dbReference type="AlphaFoldDB" id="A0A8T0GSV7"/>
<evidence type="ECO:0000313" key="2">
    <source>
        <dbReference type="Proteomes" id="UP000822688"/>
    </source>
</evidence>
<dbReference type="Proteomes" id="UP000822688">
    <property type="component" value="Chromosome 9"/>
</dbReference>
<name>A0A8T0GSV7_CERPU</name>
<keyword evidence="2" id="KW-1185">Reference proteome</keyword>